<organism evidence="1">
    <name type="scientific">marine sediment metagenome</name>
    <dbReference type="NCBI Taxonomy" id="412755"/>
    <lineage>
        <taxon>unclassified sequences</taxon>
        <taxon>metagenomes</taxon>
        <taxon>ecological metagenomes</taxon>
    </lineage>
</organism>
<gene>
    <name evidence="1" type="ORF">S01H4_26842</name>
</gene>
<proteinExistence type="predicted"/>
<evidence type="ECO:0000313" key="1">
    <source>
        <dbReference type="EMBL" id="GAG87962.1"/>
    </source>
</evidence>
<accession>X1C3Q1</accession>
<dbReference type="EMBL" id="BART01013003">
    <property type="protein sequence ID" value="GAG87962.1"/>
    <property type="molecule type" value="Genomic_DNA"/>
</dbReference>
<sequence length="47" mass="5119">PSTWAEDIIWRNSNDNSQHWSTTFAQQNALNDLIVQSGDAASASAIS</sequence>
<reference evidence="1" key="1">
    <citation type="journal article" date="2014" name="Front. Microbiol.">
        <title>High frequency of phylogenetically diverse reductive dehalogenase-homologous genes in deep subseafloor sedimentary metagenomes.</title>
        <authorList>
            <person name="Kawai M."/>
            <person name="Futagami T."/>
            <person name="Toyoda A."/>
            <person name="Takaki Y."/>
            <person name="Nishi S."/>
            <person name="Hori S."/>
            <person name="Arai W."/>
            <person name="Tsubouchi T."/>
            <person name="Morono Y."/>
            <person name="Uchiyama I."/>
            <person name="Ito T."/>
            <person name="Fujiyama A."/>
            <person name="Inagaki F."/>
            <person name="Takami H."/>
        </authorList>
    </citation>
    <scope>NUCLEOTIDE SEQUENCE</scope>
    <source>
        <strain evidence="1">Expedition CK06-06</strain>
    </source>
</reference>
<feature type="non-terminal residue" evidence="1">
    <location>
        <position position="1"/>
    </location>
</feature>
<comment type="caution">
    <text evidence="1">The sequence shown here is derived from an EMBL/GenBank/DDBJ whole genome shotgun (WGS) entry which is preliminary data.</text>
</comment>
<protein>
    <submittedName>
        <fullName evidence="1">Uncharacterized protein</fullName>
    </submittedName>
</protein>
<name>X1C3Q1_9ZZZZ</name>
<dbReference type="AlphaFoldDB" id="X1C3Q1"/>